<dbReference type="InterPro" id="IPR050196">
    <property type="entry name" value="Cytochrome_P450_Monoox"/>
</dbReference>
<dbReference type="Proteomes" id="UP000288716">
    <property type="component" value="Unassembled WGS sequence"/>
</dbReference>
<dbReference type="PANTHER" id="PTHR24291">
    <property type="entry name" value="CYTOCHROME P450 FAMILY 4"/>
    <property type="match status" value="1"/>
</dbReference>
<evidence type="ECO:0000256" key="3">
    <source>
        <dbReference type="ARBA" id="ARBA00022617"/>
    </source>
</evidence>
<evidence type="ECO:0000256" key="4">
    <source>
        <dbReference type="ARBA" id="ARBA00023004"/>
    </source>
</evidence>
<keyword evidence="3" id="KW-0479">Metal-binding</keyword>
<dbReference type="VEuPathDB" id="VectorBase:LDEU010758"/>
<evidence type="ECO:0000256" key="1">
    <source>
        <dbReference type="ARBA" id="ARBA00001971"/>
    </source>
</evidence>
<organism evidence="6 7">
    <name type="scientific">Leptotrombidium deliense</name>
    <dbReference type="NCBI Taxonomy" id="299467"/>
    <lineage>
        <taxon>Eukaryota</taxon>
        <taxon>Metazoa</taxon>
        <taxon>Ecdysozoa</taxon>
        <taxon>Arthropoda</taxon>
        <taxon>Chelicerata</taxon>
        <taxon>Arachnida</taxon>
        <taxon>Acari</taxon>
        <taxon>Acariformes</taxon>
        <taxon>Trombidiformes</taxon>
        <taxon>Prostigmata</taxon>
        <taxon>Anystina</taxon>
        <taxon>Parasitengona</taxon>
        <taxon>Trombiculoidea</taxon>
        <taxon>Trombiculidae</taxon>
        <taxon>Leptotrombidium</taxon>
    </lineage>
</organism>
<dbReference type="OrthoDB" id="1372046at2759"/>
<dbReference type="EMBL" id="NCKV01012939">
    <property type="protein sequence ID" value="RWS21282.1"/>
    <property type="molecule type" value="Genomic_DNA"/>
</dbReference>
<reference evidence="6 7" key="1">
    <citation type="journal article" date="2018" name="Gigascience">
        <title>Genomes of trombidid mites reveal novel predicted allergens and laterally-transferred genes associated with secondary metabolism.</title>
        <authorList>
            <person name="Dong X."/>
            <person name="Chaisiri K."/>
            <person name="Xia D."/>
            <person name="Armstrong S.D."/>
            <person name="Fang Y."/>
            <person name="Donnelly M.J."/>
            <person name="Kadowaki T."/>
            <person name="McGarry J.W."/>
            <person name="Darby A.C."/>
            <person name="Makepeace B.L."/>
        </authorList>
    </citation>
    <scope>NUCLEOTIDE SEQUENCE [LARGE SCALE GENOMIC DNA]</scope>
    <source>
        <strain evidence="6">UoL-UT</strain>
    </source>
</reference>
<accession>A0A443S172</accession>
<keyword evidence="7" id="KW-1185">Reference proteome</keyword>
<sequence>MKYVENMLYQLPFSHLMKNKIRKGKYLNQKLEELREFGTMVIESRKKEFEKQRNASFLDNLLQLQKENPSLTDEEIRGEVNTFAAASTETTATVLQWSILLLGNQVEIQKKLRNELLVVFGDEKEREITANAIS</sequence>
<protein>
    <submittedName>
        <fullName evidence="6">Cytochrome P450 4V2-like protein</fullName>
    </submittedName>
</protein>
<dbReference type="GO" id="GO:0004497">
    <property type="term" value="F:monooxygenase activity"/>
    <property type="evidence" value="ECO:0007669"/>
    <property type="project" value="UniProtKB-KW"/>
</dbReference>
<keyword evidence="3" id="KW-0349">Heme</keyword>
<dbReference type="InterPro" id="IPR001128">
    <property type="entry name" value="Cyt_P450"/>
</dbReference>
<dbReference type="PANTHER" id="PTHR24291:SF201">
    <property type="entry name" value="CYTOCHROME P450, FAMILY 4, SUBFAMILY B, POLYPEPTIDE 7"/>
    <property type="match status" value="1"/>
</dbReference>
<comment type="cofactor">
    <cofactor evidence="1">
        <name>heme</name>
        <dbReference type="ChEBI" id="CHEBI:30413"/>
    </cofactor>
</comment>
<keyword evidence="5" id="KW-0560">Oxidoreductase</keyword>
<dbReference type="GO" id="GO:0020037">
    <property type="term" value="F:heme binding"/>
    <property type="evidence" value="ECO:0007669"/>
    <property type="project" value="InterPro"/>
</dbReference>
<dbReference type="SUPFAM" id="SSF48264">
    <property type="entry name" value="Cytochrome P450"/>
    <property type="match status" value="1"/>
</dbReference>
<keyword evidence="4" id="KW-0408">Iron</keyword>
<evidence type="ECO:0000313" key="6">
    <source>
        <dbReference type="EMBL" id="RWS21282.1"/>
    </source>
</evidence>
<dbReference type="GO" id="GO:0005506">
    <property type="term" value="F:iron ion binding"/>
    <property type="evidence" value="ECO:0007669"/>
    <property type="project" value="InterPro"/>
</dbReference>
<dbReference type="GO" id="GO:0016705">
    <property type="term" value="F:oxidoreductase activity, acting on paired donors, with incorporation or reduction of molecular oxygen"/>
    <property type="evidence" value="ECO:0007669"/>
    <property type="project" value="InterPro"/>
</dbReference>
<comment type="similarity">
    <text evidence="2">Belongs to the cytochrome P450 family.</text>
</comment>
<dbReference type="Gene3D" id="1.10.630.10">
    <property type="entry name" value="Cytochrome P450"/>
    <property type="match status" value="1"/>
</dbReference>
<dbReference type="Pfam" id="PF00067">
    <property type="entry name" value="p450"/>
    <property type="match status" value="1"/>
</dbReference>
<keyword evidence="5" id="KW-0503">Monooxygenase</keyword>
<dbReference type="AlphaFoldDB" id="A0A443S172"/>
<feature type="non-terminal residue" evidence="6">
    <location>
        <position position="134"/>
    </location>
</feature>
<evidence type="ECO:0000256" key="2">
    <source>
        <dbReference type="ARBA" id="ARBA00010617"/>
    </source>
</evidence>
<name>A0A443S172_9ACAR</name>
<comment type="caution">
    <text evidence="6">The sequence shown here is derived from an EMBL/GenBank/DDBJ whole genome shotgun (WGS) entry which is preliminary data.</text>
</comment>
<evidence type="ECO:0000313" key="7">
    <source>
        <dbReference type="Proteomes" id="UP000288716"/>
    </source>
</evidence>
<evidence type="ECO:0000256" key="5">
    <source>
        <dbReference type="ARBA" id="ARBA00023033"/>
    </source>
</evidence>
<gene>
    <name evidence="6" type="ORF">B4U80_05214</name>
</gene>
<dbReference type="InterPro" id="IPR036396">
    <property type="entry name" value="Cyt_P450_sf"/>
</dbReference>
<dbReference type="STRING" id="299467.A0A443S172"/>
<proteinExistence type="inferred from homology"/>